<protein>
    <submittedName>
        <fullName evidence="1">Uncharacterized protein</fullName>
    </submittedName>
</protein>
<reference evidence="1 2" key="1">
    <citation type="submission" date="2019-11" db="EMBL/GenBank/DDBJ databases">
        <title>Epiphytic Pseudomonas syringae from cherry orchards.</title>
        <authorList>
            <person name="Hulin M.T."/>
        </authorList>
    </citation>
    <scope>NUCLEOTIDE SEQUENCE [LARGE SCALE GENOMIC DNA]</scope>
    <source>
        <strain evidence="1 2">PA-6-5B</strain>
    </source>
</reference>
<evidence type="ECO:0000313" key="1">
    <source>
        <dbReference type="EMBL" id="MCF5107201.1"/>
    </source>
</evidence>
<sequence length="67" mass="7101">MNATSCSSACANKVRVSRGCFKVSQKNNPPWGTCQSASSRQCRVVHAGTRRAAHGKTLAVNKALTLP</sequence>
<dbReference type="RefSeq" id="WP_186353050.1">
    <property type="nucleotide sequence ID" value="NZ_JAAQYP010000038.1"/>
</dbReference>
<comment type="caution">
    <text evidence="1">The sequence shown here is derived from an EMBL/GenBank/DDBJ whole genome shotgun (WGS) entry which is preliminary data.</text>
</comment>
<keyword evidence="2" id="KW-1185">Reference proteome</keyword>
<accession>A0ABS9F5L3</accession>
<gene>
    <name evidence="1" type="ORF">GIW56_10145</name>
</gene>
<proteinExistence type="predicted"/>
<organism evidence="1 2">
    <name type="scientific">Pseudomonas gessardii</name>
    <dbReference type="NCBI Taxonomy" id="78544"/>
    <lineage>
        <taxon>Bacteria</taxon>
        <taxon>Pseudomonadati</taxon>
        <taxon>Pseudomonadota</taxon>
        <taxon>Gammaproteobacteria</taxon>
        <taxon>Pseudomonadales</taxon>
        <taxon>Pseudomonadaceae</taxon>
        <taxon>Pseudomonas</taxon>
    </lineage>
</organism>
<name>A0ABS9F5L3_9PSED</name>
<dbReference type="Proteomes" id="UP000814003">
    <property type="component" value="Unassembled WGS sequence"/>
</dbReference>
<evidence type="ECO:0000313" key="2">
    <source>
        <dbReference type="Proteomes" id="UP000814003"/>
    </source>
</evidence>
<dbReference type="EMBL" id="WKED01000013">
    <property type="protein sequence ID" value="MCF5107201.1"/>
    <property type="molecule type" value="Genomic_DNA"/>
</dbReference>